<proteinExistence type="inferred from homology"/>
<keyword evidence="7" id="KW-1185">Reference proteome</keyword>
<dbReference type="InterPro" id="IPR002068">
    <property type="entry name" value="A-crystallin/Hsp20_dom"/>
</dbReference>
<name>A0ABR1JKG5_9AGAR</name>
<evidence type="ECO:0000256" key="2">
    <source>
        <dbReference type="PROSITE-ProRule" id="PRU00285"/>
    </source>
</evidence>
<comment type="similarity">
    <text evidence="2 3">Belongs to the small heat shock protein (HSP20) family.</text>
</comment>
<comment type="caution">
    <text evidence="6">The sequence shown here is derived from an EMBL/GenBank/DDBJ whole genome shotgun (WGS) entry which is preliminary data.</text>
</comment>
<evidence type="ECO:0000313" key="7">
    <source>
        <dbReference type="Proteomes" id="UP001498398"/>
    </source>
</evidence>
<dbReference type="Gene3D" id="2.60.40.790">
    <property type="match status" value="1"/>
</dbReference>
<keyword evidence="1" id="KW-0346">Stress response</keyword>
<dbReference type="CDD" id="cd06464">
    <property type="entry name" value="ACD_sHsps-like"/>
    <property type="match status" value="1"/>
</dbReference>
<dbReference type="EMBL" id="JBANRG010000014">
    <property type="protein sequence ID" value="KAK7461098.1"/>
    <property type="molecule type" value="Genomic_DNA"/>
</dbReference>
<evidence type="ECO:0000256" key="3">
    <source>
        <dbReference type="RuleBase" id="RU003616"/>
    </source>
</evidence>
<dbReference type="Pfam" id="PF00011">
    <property type="entry name" value="HSP20"/>
    <property type="match status" value="1"/>
</dbReference>
<reference evidence="6 7" key="1">
    <citation type="submission" date="2024-01" db="EMBL/GenBank/DDBJ databases">
        <title>A draft genome for the cacao thread blight pathogen Marasmiellus scandens.</title>
        <authorList>
            <person name="Baruah I.K."/>
            <person name="Leung J."/>
            <person name="Bukari Y."/>
            <person name="Amoako-Attah I."/>
            <person name="Meinhardt L.W."/>
            <person name="Bailey B.A."/>
            <person name="Cohen S.P."/>
        </authorList>
    </citation>
    <scope>NUCLEOTIDE SEQUENCE [LARGE SCALE GENOMIC DNA]</scope>
    <source>
        <strain evidence="6 7">GH-19</strain>
    </source>
</reference>
<evidence type="ECO:0000259" key="5">
    <source>
        <dbReference type="PROSITE" id="PS01031"/>
    </source>
</evidence>
<evidence type="ECO:0000256" key="4">
    <source>
        <dbReference type="SAM" id="MobiDB-lite"/>
    </source>
</evidence>
<dbReference type="PROSITE" id="PS01031">
    <property type="entry name" value="SHSP"/>
    <property type="match status" value="1"/>
</dbReference>
<accession>A0ABR1JKG5</accession>
<protein>
    <recommendedName>
        <fullName evidence="5">SHSP domain-containing protein</fullName>
    </recommendedName>
</protein>
<evidence type="ECO:0000313" key="6">
    <source>
        <dbReference type="EMBL" id="KAK7461098.1"/>
    </source>
</evidence>
<dbReference type="InterPro" id="IPR031107">
    <property type="entry name" value="Small_HSP"/>
</dbReference>
<feature type="domain" description="SHSP" evidence="5">
    <location>
        <begin position="67"/>
        <end position="218"/>
    </location>
</feature>
<dbReference type="InterPro" id="IPR008978">
    <property type="entry name" value="HSP20-like_chaperone"/>
</dbReference>
<feature type="region of interest" description="Disordered" evidence="4">
    <location>
        <begin position="128"/>
        <end position="149"/>
    </location>
</feature>
<evidence type="ECO:0000256" key="1">
    <source>
        <dbReference type="ARBA" id="ARBA00023016"/>
    </source>
</evidence>
<dbReference type="Proteomes" id="UP001498398">
    <property type="component" value="Unassembled WGS sequence"/>
</dbReference>
<gene>
    <name evidence="6" type="ORF">VKT23_009027</name>
</gene>
<dbReference type="PANTHER" id="PTHR11527">
    <property type="entry name" value="HEAT-SHOCK PROTEIN 20 FAMILY MEMBER"/>
    <property type="match status" value="1"/>
</dbReference>
<dbReference type="SUPFAM" id="SSF49764">
    <property type="entry name" value="HSP20-like chaperones"/>
    <property type="match status" value="1"/>
</dbReference>
<organism evidence="6 7">
    <name type="scientific">Marasmiellus scandens</name>
    <dbReference type="NCBI Taxonomy" id="2682957"/>
    <lineage>
        <taxon>Eukaryota</taxon>
        <taxon>Fungi</taxon>
        <taxon>Dikarya</taxon>
        <taxon>Basidiomycota</taxon>
        <taxon>Agaricomycotina</taxon>
        <taxon>Agaricomycetes</taxon>
        <taxon>Agaricomycetidae</taxon>
        <taxon>Agaricales</taxon>
        <taxon>Marasmiineae</taxon>
        <taxon>Omphalotaceae</taxon>
        <taxon>Marasmiellus</taxon>
    </lineage>
</organism>
<sequence>MSPSSSPKNVSRQVSTTFQIDNRILSWRQLQGLIHACVKHRLETLRQTGQSTEFLLSHTNRTKPEFKRFGEWVPRVDIWDDPESPTIVATFELPGVRREDLAVHIQDHRYLVVQGQRPCRLGNGSTMVSTLPSQPVTAKEDENDLPSQQKGRFEKAELRYGRFSRKLDLGRDIFQYQNAHLSADLREGMLTVTWPRIPPGSEDALNGNSSMITPIAALRTSGLGASGDALSASTTAL</sequence>